<evidence type="ECO:0000256" key="4">
    <source>
        <dbReference type="PROSITE-ProRule" id="PRU00409"/>
    </source>
</evidence>
<dbReference type="RefSeq" id="WP_144618466.1">
    <property type="nucleotide sequence ID" value="NZ_CP042161.1"/>
</dbReference>
<keyword evidence="3 4" id="KW-0067">ATP-binding</keyword>
<dbReference type="GO" id="GO:0046872">
    <property type="term" value="F:metal ion binding"/>
    <property type="evidence" value="ECO:0007669"/>
    <property type="project" value="InterPro"/>
</dbReference>
<evidence type="ECO:0000256" key="3">
    <source>
        <dbReference type="ARBA" id="ARBA00022840"/>
    </source>
</evidence>
<dbReference type="Proteomes" id="UP000317713">
    <property type="component" value="Chromosome"/>
</dbReference>
<evidence type="ECO:0000256" key="1">
    <source>
        <dbReference type="ARBA" id="ARBA00022598"/>
    </source>
</evidence>
<keyword evidence="1" id="KW-0436">Ligase</keyword>
<reference evidence="6 7" key="1">
    <citation type="submission" date="2019-07" db="EMBL/GenBank/DDBJ databases">
        <title>Characterization of Brevibacillus brevis HK544, as a potential biocontrol agent.</title>
        <authorList>
            <person name="Kim H."/>
        </authorList>
    </citation>
    <scope>NUCLEOTIDE SEQUENCE [LARGE SCALE GENOMIC DNA]</scope>
    <source>
        <strain evidence="6 7">HK544</strain>
    </source>
</reference>
<organism evidence="6 7">
    <name type="scientific">Brevibacillus brevis</name>
    <name type="common">Bacillus brevis</name>
    <dbReference type="NCBI Taxonomy" id="1393"/>
    <lineage>
        <taxon>Bacteria</taxon>
        <taxon>Bacillati</taxon>
        <taxon>Bacillota</taxon>
        <taxon>Bacilli</taxon>
        <taxon>Bacillales</taxon>
        <taxon>Paenibacillaceae</taxon>
        <taxon>Brevibacillus</taxon>
    </lineage>
</organism>
<proteinExistence type="predicted"/>
<protein>
    <submittedName>
        <fullName evidence="6">ATP-grasp domain-containing protein</fullName>
    </submittedName>
</protein>
<dbReference type="Pfam" id="PF15632">
    <property type="entry name" value="ATPgrasp_Ter"/>
    <property type="match status" value="1"/>
</dbReference>
<dbReference type="InterPro" id="IPR013815">
    <property type="entry name" value="ATP_grasp_subdomain_1"/>
</dbReference>
<dbReference type="PANTHER" id="PTHR43585">
    <property type="entry name" value="FUMIPYRROLE BIOSYNTHESIS PROTEIN C"/>
    <property type="match status" value="1"/>
</dbReference>
<dbReference type="GO" id="GO:0005524">
    <property type="term" value="F:ATP binding"/>
    <property type="evidence" value="ECO:0007669"/>
    <property type="project" value="UniProtKB-UniRule"/>
</dbReference>
<dbReference type="InterPro" id="IPR048764">
    <property type="entry name" value="PylC_N"/>
</dbReference>
<dbReference type="EMBL" id="CP042161">
    <property type="protein sequence ID" value="QDS37005.1"/>
    <property type="molecule type" value="Genomic_DNA"/>
</dbReference>
<accession>A0A517IDQ0</accession>
<dbReference type="SUPFAM" id="SSF56059">
    <property type="entry name" value="Glutathione synthetase ATP-binding domain-like"/>
    <property type="match status" value="1"/>
</dbReference>
<feature type="domain" description="ATP-grasp" evidence="5">
    <location>
        <begin position="122"/>
        <end position="322"/>
    </location>
</feature>
<dbReference type="Gene3D" id="3.30.1490.20">
    <property type="entry name" value="ATP-grasp fold, A domain"/>
    <property type="match status" value="1"/>
</dbReference>
<dbReference type="Gene3D" id="3.40.50.20">
    <property type="match status" value="1"/>
</dbReference>
<keyword evidence="2 4" id="KW-0547">Nucleotide-binding</keyword>
<evidence type="ECO:0000313" key="7">
    <source>
        <dbReference type="Proteomes" id="UP000317713"/>
    </source>
</evidence>
<dbReference type="Gene3D" id="3.30.470.20">
    <property type="entry name" value="ATP-grasp fold, B domain"/>
    <property type="match status" value="1"/>
</dbReference>
<dbReference type="AlphaFoldDB" id="A0A517IDQ0"/>
<evidence type="ECO:0000313" key="6">
    <source>
        <dbReference type="EMBL" id="QDS37005.1"/>
    </source>
</evidence>
<sequence length="357" mass="39457">MSKNIKVMVTGAGSPGAPGVIKSLRKVSHMNIEIIGVDTSAYATGFPLSDDFYTIPKANDNNFISDVLTICKSEKIDVILPMVTKELLEFAMNKQLFLDSGTIVSVSDYNNLVIANDKGRLLHKLALIGIPTPKSEIVQTAETLKEAIYRLGYPKHSVCFKPTISNGSRGFRILDPNINRASLLFKEKPNSTYTSMNDLFDILEQTDEIPEIIVMEYLPGKEYSVDVLADNGKVVTAIPRLREAMVGGITTSGVVVNETDIIEYASKVVSELGLHGNIGVQIRRNADNEPRILEINPRMQGTIVHCLGAGVNLPYLAIKLVLGIPIEPHELLVKWGTRMNRYWEEIYYDSNGSPYSL</sequence>
<name>A0A517IDQ0_BREBE</name>
<dbReference type="PANTHER" id="PTHR43585:SF2">
    <property type="entry name" value="ATP-GRASP ENZYME FSQD"/>
    <property type="match status" value="1"/>
</dbReference>
<dbReference type="InterPro" id="IPR011761">
    <property type="entry name" value="ATP-grasp"/>
</dbReference>
<dbReference type="Pfam" id="PF21360">
    <property type="entry name" value="PylC-like_N"/>
    <property type="match status" value="1"/>
</dbReference>
<gene>
    <name evidence="6" type="ORF">FPS98_25335</name>
</gene>
<evidence type="ECO:0000256" key="2">
    <source>
        <dbReference type="ARBA" id="ARBA00022741"/>
    </source>
</evidence>
<dbReference type="PROSITE" id="PS50975">
    <property type="entry name" value="ATP_GRASP"/>
    <property type="match status" value="1"/>
</dbReference>
<dbReference type="InterPro" id="IPR052032">
    <property type="entry name" value="ATP-dep_AA_Ligase"/>
</dbReference>
<dbReference type="GO" id="GO:0016874">
    <property type="term" value="F:ligase activity"/>
    <property type="evidence" value="ECO:0007669"/>
    <property type="project" value="UniProtKB-KW"/>
</dbReference>
<evidence type="ECO:0000259" key="5">
    <source>
        <dbReference type="PROSITE" id="PS50975"/>
    </source>
</evidence>